<dbReference type="AlphaFoldDB" id="A0A8J5JIR1"/>
<reference evidence="3" key="1">
    <citation type="journal article" date="2021" name="Sci. Adv.">
        <title>The American lobster genome reveals insights on longevity, neural, and immune adaptations.</title>
        <authorList>
            <person name="Polinski J.M."/>
            <person name="Zimin A.V."/>
            <person name="Clark K.F."/>
            <person name="Kohn A.B."/>
            <person name="Sadowski N."/>
            <person name="Timp W."/>
            <person name="Ptitsyn A."/>
            <person name="Khanna P."/>
            <person name="Romanova D.Y."/>
            <person name="Williams P."/>
            <person name="Greenwood S.J."/>
            <person name="Moroz L.L."/>
            <person name="Walt D.R."/>
            <person name="Bodnar A.G."/>
        </authorList>
    </citation>
    <scope>NUCLEOTIDE SEQUENCE</scope>
    <source>
        <strain evidence="3">GMGI-L3</strain>
    </source>
</reference>
<evidence type="ECO:0000313" key="4">
    <source>
        <dbReference type="Proteomes" id="UP000747542"/>
    </source>
</evidence>
<comment type="caution">
    <text evidence="3">The sequence shown here is derived from an EMBL/GenBank/DDBJ whole genome shotgun (WGS) entry which is preliminary data.</text>
</comment>
<feature type="region of interest" description="Disordered" evidence="1">
    <location>
        <begin position="126"/>
        <end position="157"/>
    </location>
</feature>
<evidence type="ECO:0000313" key="3">
    <source>
        <dbReference type="EMBL" id="KAG7156430.1"/>
    </source>
</evidence>
<sequence>MARAAYACLSMSEFVDYEPVKEAVLKTVEMDPEMYRRRIWDIWKMSGQTHLEVARECGVRFDRWCKSEEVKTVDDIRQLVLLEHFKSLVHPEIKYEISKNRVKNLMNAARLADQLSVAHKMYKEEVSHKQSGVRHNRSQNCDRNHKYQNYSNVKQPS</sequence>
<protein>
    <submittedName>
        <fullName evidence="3">Putative SCAN domain-containing protein-like 3</fullName>
    </submittedName>
</protein>
<organism evidence="3 4">
    <name type="scientific">Homarus americanus</name>
    <name type="common">American lobster</name>
    <dbReference type="NCBI Taxonomy" id="6706"/>
    <lineage>
        <taxon>Eukaryota</taxon>
        <taxon>Metazoa</taxon>
        <taxon>Ecdysozoa</taxon>
        <taxon>Arthropoda</taxon>
        <taxon>Crustacea</taxon>
        <taxon>Multicrustacea</taxon>
        <taxon>Malacostraca</taxon>
        <taxon>Eumalacostraca</taxon>
        <taxon>Eucarida</taxon>
        <taxon>Decapoda</taxon>
        <taxon>Pleocyemata</taxon>
        <taxon>Astacidea</taxon>
        <taxon>Nephropoidea</taxon>
        <taxon>Nephropidae</taxon>
        <taxon>Homarus</taxon>
    </lineage>
</organism>
<dbReference type="SUPFAM" id="SSF47353">
    <property type="entry name" value="Retrovirus capsid dimerization domain-like"/>
    <property type="match status" value="1"/>
</dbReference>
<dbReference type="PANTHER" id="PTHR46888">
    <property type="entry name" value="ZINC KNUCKLE DOMAINCONTAINING PROTEIN-RELATED"/>
    <property type="match status" value="1"/>
</dbReference>
<dbReference type="InterPro" id="IPR038269">
    <property type="entry name" value="SCAN_sf"/>
</dbReference>
<dbReference type="EMBL" id="JAHLQT010039184">
    <property type="protein sequence ID" value="KAG7156430.1"/>
    <property type="molecule type" value="Genomic_DNA"/>
</dbReference>
<proteinExistence type="predicted"/>
<keyword evidence="4" id="KW-1185">Reference proteome</keyword>
<feature type="compositionally biased region" description="Polar residues" evidence="1">
    <location>
        <begin position="147"/>
        <end position="157"/>
    </location>
</feature>
<gene>
    <name evidence="3" type="ORF">Hamer_G006189</name>
</gene>
<name>A0A8J5JIR1_HOMAM</name>
<accession>A0A8J5JIR1</accession>
<evidence type="ECO:0000256" key="1">
    <source>
        <dbReference type="SAM" id="MobiDB-lite"/>
    </source>
</evidence>
<dbReference type="PANTHER" id="PTHR46888:SF13">
    <property type="entry name" value="RIBONUCLEASE H"/>
    <property type="match status" value="1"/>
</dbReference>
<dbReference type="Gene3D" id="1.10.4020.10">
    <property type="entry name" value="DNA breaking-rejoining enzymes"/>
    <property type="match status" value="1"/>
</dbReference>
<dbReference type="Pfam" id="PF02023">
    <property type="entry name" value="SCAN"/>
    <property type="match status" value="1"/>
</dbReference>
<dbReference type="Proteomes" id="UP000747542">
    <property type="component" value="Unassembled WGS sequence"/>
</dbReference>
<evidence type="ECO:0000259" key="2">
    <source>
        <dbReference type="Pfam" id="PF02023"/>
    </source>
</evidence>
<dbReference type="InterPro" id="IPR003309">
    <property type="entry name" value="SCAN_dom"/>
</dbReference>
<feature type="domain" description="SCAN box" evidence="2">
    <location>
        <begin position="33"/>
        <end position="118"/>
    </location>
</feature>